<sequence length="37" mass="4170">MKSLLANVEKMPISLVSCKKKGKRCSLRYQKATVSSR</sequence>
<proteinExistence type="predicted"/>
<evidence type="ECO:0000313" key="2">
    <source>
        <dbReference type="Proteomes" id="UP000242664"/>
    </source>
</evidence>
<accession>A0ABM9WQX8</accession>
<dbReference type="Proteomes" id="UP000242664">
    <property type="component" value="Unassembled WGS sequence"/>
</dbReference>
<protein>
    <submittedName>
        <fullName evidence="1">Uncharacterized protein</fullName>
    </submittedName>
</protein>
<dbReference type="EMBL" id="DS267876">
    <property type="protein sequence ID" value="EDN55789.1"/>
    <property type="molecule type" value="Genomic_DNA"/>
</dbReference>
<name>A0ABM9WQX8_VIBAE</name>
<reference evidence="2" key="1">
    <citation type="submission" date="2006-10" db="EMBL/GenBank/DDBJ databases">
        <authorList>
            <person name="Heidelberg J."/>
            <person name="Sebastian Y."/>
        </authorList>
    </citation>
    <scope>NUCLEOTIDE SEQUENCE [LARGE SCALE GENOMIC DNA]</scope>
    <source>
        <strain evidence="2">EX25</strain>
    </source>
</reference>
<keyword evidence="2" id="KW-1185">Reference proteome</keyword>
<gene>
    <name evidence="1" type="ORF">VEx25_0489</name>
</gene>
<organism evidence="1 2">
    <name type="scientific">Vibrio antiquarius (strain Ex25)</name>
    <dbReference type="NCBI Taxonomy" id="150340"/>
    <lineage>
        <taxon>Bacteria</taxon>
        <taxon>Pseudomonadati</taxon>
        <taxon>Pseudomonadota</taxon>
        <taxon>Gammaproteobacteria</taxon>
        <taxon>Vibrionales</taxon>
        <taxon>Vibrionaceae</taxon>
        <taxon>Vibrio</taxon>
        <taxon>Vibrio diabolicus subgroup</taxon>
    </lineage>
</organism>
<evidence type="ECO:0000313" key="1">
    <source>
        <dbReference type="EMBL" id="EDN55789.1"/>
    </source>
</evidence>